<comment type="caution">
    <text evidence="1">The sequence shown here is derived from an EMBL/GenBank/DDBJ whole genome shotgun (WGS) entry which is preliminary data.</text>
</comment>
<keyword evidence="2" id="KW-1185">Reference proteome</keyword>
<dbReference type="InParanoid" id="A0A024FUB9"/>
<protein>
    <submittedName>
        <fullName evidence="1">Uncharacterized protein</fullName>
    </submittedName>
</protein>
<dbReference type="AlphaFoldDB" id="A0A024FUB9"/>
<accession>A0A024FUB9</accession>
<name>A0A024FUB9_9STRA</name>
<evidence type="ECO:0000313" key="1">
    <source>
        <dbReference type="EMBL" id="CCI10631.1"/>
    </source>
</evidence>
<sequence>MGIWWSKRSAFAKPDIAFDVHSAIQKLHAPRYRNWRWTKRIARKIGKIVHKKSFLKATVTRITWQTALIEYLYMLELYGCRLYVSRKVERGVRYNGGRVYSCIAGGD</sequence>
<gene>
    <name evidence="1" type="ORF">BN9_111150</name>
</gene>
<dbReference type="EMBL" id="CAIX01000333">
    <property type="protein sequence ID" value="CCI10631.1"/>
    <property type="molecule type" value="Genomic_DNA"/>
</dbReference>
<dbReference type="Proteomes" id="UP000053237">
    <property type="component" value="Unassembled WGS sequence"/>
</dbReference>
<reference evidence="1 2" key="1">
    <citation type="submission" date="2012-05" db="EMBL/GenBank/DDBJ databases">
        <title>Recombination and specialization in a pathogen metapopulation.</title>
        <authorList>
            <person name="Gardiner A."/>
            <person name="Kemen E."/>
            <person name="Schultz-Larsen T."/>
            <person name="MacLean D."/>
            <person name="Van Oosterhout C."/>
            <person name="Jones J.D.G."/>
        </authorList>
    </citation>
    <scope>NUCLEOTIDE SEQUENCE [LARGE SCALE GENOMIC DNA]</scope>
    <source>
        <strain evidence="1 2">Ac Nc2</strain>
    </source>
</reference>
<organism evidence="1 2">
    <name type="scientific">Albugo candida</name>
    <dbReference type="NCBI Taxonomy" id="65357"/>
    <lineage>
        <taxon>Eukaryota</taxon>
        <taxon>Sar</taxon>
        <taxon>Stramenopiles</taxon>
        <taxon>Oomycota</taxon>
        <taxon>Peronosporomycetes</taxon>
        <taxon>Albuginales</taxon>
        <taxon>Albuginaceae</taxon>
        <taxon>Albugo</taxon>
    </lineage>
</organism>
<evidence type="ECO:0000313" key="2">
    <source>
        <dbReference type="Proteomes" id="UP000053237"/>
    </source>
</evidence>
<proteinExistence type="predicted"/>